<dbReference type="InterPro" id="IPR000014">
    <property type="entry name" value="PAS"/>
</dbReference>
<feature type="domain" description="PAC" evidence="1">
    <location>
        <begin position="458"/>
        <end position="509"/>
    </location>
</feature>
<dbReference type="PANTHER" id="PTHR44757">
    <property type="entry name" value="DIGUANYLATE CYCLASE DGCP"/>
    <property type="match status" value="1"/>
</dbReference>
<protein>
    <submittedName>
        <fullName evidence="4">EAL domain-containing protein</fullName>
    </submittedName>
</protein>
<dbReference type="Gene3D" id="3.30.70.270">
    <property type="match status" value="1"/>
</dbReference>
<dbReference type="InterPro" id="IPR052155">
    <property type="entry name" value="Biofilm_reg_signaling"/>
</dbReference>
<dbReference type="AlphaFoldDB" id="A0A845HNQ8"/>
<dbReference type="Pfam" id="PF00990">
    <property type="entry name" value="GGDEF"/>
    <property type="match status" value="1"/>
</dbReference>
<evidence type="ECO:0000259" key="3">
    <source>
        <dbReference type="PROSITE" id="PS50887"/>
    </source>
</evidence>
<evidence type="ECO:0000313" key="4">
    <source>
        <dbReference type="EMBL" id="MYN19093.1"/>
    </source>
</evidence>
<feature type="domain" description="PAC" evidence="1">
    <location>
        <begin position="576"/>
        <end position="627"/>
    </location>
</feature>
<dbReference type="SMART" id="SM00086">
    <property type="entry name" value="PAC"/>
    <property type="match status" value="5"/>
</dbReference>
<comment type="caution">
    <text evidence="4">The sequence shown here is derived from an EMBL/GenBank/DDBJ whole genome shotgun (WGS) entry which is preliminary data.</text>
</comment>
<dbReference type="Pfam" id="PF00563">
    <property type="entry name" value="EAL"/>
    <property type="match status" value="1"/>
</dbReference>
<dbReference type="PROSITE" id="PS50113">
    <property type="entry name" value="PAC"/>
    <property type="match status" value="3"/>
</dbReference>
<accession>A0A845HNQ8</accession>
<dbReference type="SUPFAM" id="SSF55785">
    <property type="entry name" value="PYP-like sensor domain (PAS domain)"/>
    <property type="match status" value="6"/>
</dbReference>
<dbReference type="PROSITE" id="PS50883">
    <property type="entry name" value="EAL"/>
    <property type="match status" value="1"/>
</dbReference>
<dbReference type="CDD" id="cd01949">
    <property type="entry name" value="GGDEF"/>
    <property type="match status" value="1"/>
</dbReference>
<dbReference type="SUPFAM" id="SSF55073">
    <property type="entry name" value="Nucleotide cyclase"/>
    <property type="match status" value="1"/>
</dbReference>
<dbReference type="InterPro" id="IPR035919">
    <property type="entry name" value="EAL_sf"/>
</dbReference>
<feature type="domain" description="GGDEF" evidence="3">
    <location>
        <begin position="823"/>
        <end position="956"/>
    </location>
</feature>
<evidence type="ECO:0000259" key="2">
    <source>
        <dbReference type="PROSITE" id="PS50883"/>
    </source>
</evidence>
<dbReference type="SMART" id="SM00267">
    <property type="entry name" value="GGDEF"/>
    <property type="match status" value="1"/>
</dbReference>
<dbReference type="InterPro" id="IPR035965">
    <property type="entry name" value="PAS-like_dom_sf"/>
</dbReference>
<dbReference type="InterPro" id="IPR001610">
    <property type="entry name" value="PAC"/>
</dbReference>
<dbReference type="EMBL" id="WWCV01000040">
    <property type="protein sequence ID" value="MYN19093.1"/>
    <property type="molecule type" value="Genomic_DNA"/>
</dbReference>
<dbReference type="SMART" id="SM00091">
    <property type="entry name" value="PAS"/>
    <property type="match status" value="5"/>
</dbReference>
<organism evidence="4 5">
    <name type="scientific">Duganella vulcania</name>
    <dbReference type="NCBI Taxonomy" id="2692166"/>
    <lineage>
        <taxon>Bacteria</taxon>
        <taxon>Pseudomonadati</taxon>
        <taxon>Pseudomonadota</taxon>
        <taxon>Betaproteobacteria</taxon>
        <taxon>Burkholderiales</taxon>
        <taxon>Oxalobacteraceae</taxon>
        <taxon>Telluria group</taxon>
        <taxon>Duganella</taxon>
    </lineage>
</organism>
<evidence type="ECO:0000313" key="5">
    <source>
        <dbReference type="Proteomes" id="UP000484875"/>
    </source>
</evidence>
<dbReference type="Gene3D" id="3.30.450.20">
    <property type="entry name" value="PAS domain"/>
    <property type="match status" value="6"/>
</dbReference>
<dbReference type="CDD" id="cd00130">
    <property type="entry name" value="PAS"/>
    <property type="match status" value="4"/>
</dbReference>
<dbReference type="InterPro" id="IPR029787">
    <property type="entry name" value="Nucleotide_cyclase"/>
</dbReference>
<dbReference type="InterPro" id="IPR000160">
    <property type="entry name" value="GGDEF_dom"/>
</dbReference>
<dbReference type="NCBIfam" id="TIGR00254">
    <property type="entry name" value="GGDEF"/>
    <property type="match status" value="1"/>
</dbReference>
<dbReference type="NCBIfam" id="TIGR00229">
    <property type="entry name" value="sensory_box"/>
    <property type="match status" value="4"/>
</dbReference>
<dbReference type="PANTHER" id="PTHR44757:SF2">
    <property type="entry name" value="BIOFILM ARCHITECTURE MAINTENANCE PROTEIN MBAA"/>
    <property type="match status" value="1"/>
</dbReference>
<dbReference type="SMART" id="SM00052">
    <property type="entry name" value="EAL"/>
    <property type="match status" value="1"/>
</dbReference>
<name>A0A845HNQ8_9BURK</name>
<dbReference type="SUPFAM" id="SSF141868">
    <property type="entry name" value="EAL domain-like"/>
    <property type="match status" value="1"/>
</dbReference>
<dbReference type="FunFam" id="3.30.70.270:FF:000001">
    <property type="entry name" value="Diguanylate cyclase domain protein"/>
    <property type="match status" value="1"/>
</dbReference>
<evidence type="ECO:0000259" key="1">
    <source>
        <dbReference type="PROSITE" id="PS50113"/>
    </source>
</evidence>
<dbReference type="Gene3D" id="3.20.20.450">
    <property type="entry name" value="EAL domain"/>
    <property type="match status" value="1"/>
</dbReference>
<dbReference type="RefSeq" id="WP_161091574.1">
    <property type="nucleotide sequence ID" value="NZ_WWCV01000040.1"/>
</dbReference>
<gene>
    <name evidence="4" type="ORF">GTP81_20285</name>
</gene>
<dbReference type="GO" id="GO:0003824">
    <property type="term" value="F:catalytic activity"/>
    <property type="evidence" value="ECO:0007669"/>
    <property type="project" value="UniProtKB-ARBA"/>
</dbReference>
<sequence length="1220" mass="136111">MNRVSTNPDFVADALALIGVPACAYGTDGMVLAANQELADLLGFDPCGKPLADLFARHVRAASMKALDAALDVGPGAANAGQRWDSCLTCASGQYLSVQAWSKPLPAGAAVQGATVVFHDISAAERDQRALRKTLLEQQAILENAAVGILFTKDGVIQECNIRCAEMLGYSRHELEGMASVTVYPNEAAFLELSRNARPPLSQGLPFMQDAQMRRKDGSVFWARLYGRAIDPVQTAEGTVWIMEDINDHRIDVEKLRRALLEMQAIMDSAPLAIGFQRDNRILRYNRRFAEFFGFNDDSGVGQLTSTLYPSQDAFDAVVKKARPLLARGKPYQAEMEMRRQDGSTFWAHAFGYVINPGRTQQDTIWIFDDRSAQKRHEEETRQLLLEQKAILDNASVGILFSKAQIMLSCNPRMAEMFGYDIDEMLGQPSAMVFPSAEHYEEFGREAAPLLGAGQPFEKKEYQFKRRDGGLFWCRVRAKAVDDEHSDGGTIWILEDVTSTRQTQMEVEAIMTNASMSILFTKNRIITRYNRGFAEMFRYEGDSGLGLPGRALYPSQESYDKLGEQAYPYLSVGKPFQIEMELRRADDTTLWAQLIGYVVNPDDPTQGTIWVIEDRTEQKRAEESLRNALLENQAILDSAVLGISVVEHGRNLRCNTKMEELFGYAPGEMNQLSVQAFYADKDAWEQARAATALDFHAGRVHASEYQLVRKDGSTFWGRLSGRPFDLAQATGRSVWLVDDITERREAAEAVSRARDELEVRVLERTAELAGANALLQGEIVERRQAEARVHHMAYHDSLTGLPNRALLSDRLDRAMLAAQRSERRLAVMFIDLDRFKTINDSLGHMTGDQLLKEVASRLCRAVRASDTVARLGGDEFVVLVPGIRSSEEASHVAEKIIEALSESFPLEGRNLHITPSIGICVYPDDGGDVETLMRHADAAMYHAKASGRNNYQYFKEAMNQTAAQHFELESSLRGALAQDEFELHFQPIMDIGTRRLHTMEVLLRWRRGGGTGQLVLPDHFIPIIEENGLIVPIGEWVIRQACQQSMAWLRAGLAPVPLAVNLSPRQFMHRGLIESIRAILDETGIDPSLIEFEITETALMQHGEQTLDILGQINAMGIRLSIDDFGTGYSSLAYLKRFPVKKIKIDRAFIKELEESAEDRAIVAAIIALSDSLQLSVVAEGVETEGQYALLQRNGCQYAQGYLFSQPVPHGTAQLLLPRI</sequence>
<proteinExistence type="predicted"/>
<keyword evidence="5" id="KW-1185">Reference proteome</keyword>
<dbReference type="InterPro" id="IPR043128">
    <property type="entry name" value="Rev_trsase/Diguanyl_cyclase"/>
</dbReference>
<dbReference type="Pfam" id="PF13426">
    <property type="entry name" value="PAS_9"/>
    <property type="match status" value="5"/>
</dbReference>
<reference evidence="4 5" key="1">
    <citation type="submission" date="2019-12" db="EMBL/GenBank/DDBJ databases">
        <title>Novel species isolated from a subtropical stream in China.</title>
        <authorList>
            <person name="Lu H."/>
        </authorList>
    </citation>
    <scope>NUCLEOTIDE SEQUENCE [LARGE SCALE GENOMIC DNA]</scope>
    <source>
        <strain evidence="4 5">FT107W</strain>
    </source>
</reference>
<dbReference type="InterPro" id="IPR001633">
    <property type="entry name" value="EAL_dom"/>
</dbReference>
<dbReference type="CDD" id="cd01948">
    <property type="entry name" value="EAL"/>
    <property type="match status" value="1"/>
</dbReference>
<dbReference type="Proteomes" id="UP000484875">
    <property type="component" value="Unassembled WGS sequence"/>
</dbReference>
<feature type="domain" description="PAC" evidence="1">
    <location>
        <begin position="701"/>
        <end position="752"/>
    </location>
</feature>
<dbReference type="PROSITE" id="PS50887">
    <property type="entry name" value="GGDEF"/>
    <property type="match status" value="1"/>
</dbReference>
<feature type="domain" description="EAL" evidence="2">
    <location>
        <begin position="965"/>
        <end position="1220"/>
    </location>
</feature>
<dbReference type="InterPro" id="IPR000700">
    <property type="entry name" value="PAS-assoc_C"/>
</dbReference>